<name>A0A8S1P795_9CILI</name>
<feature type="domain" description="Reverse transcriptase" evidence="1">
    <location>
        <begin position="28"/>
        <end position="123"/>
    </location>
</feature>
<dbReference type="AlphaFoldDB" id="A0A8S1P795"/>
<protein>
    <recommendedName>
        <fullName evidence="1">Reverse transcriptase domain-containing protein</fullName>
    </recommendedName>
</protein>
<dbReference type="OrthoDB" id="7433202at2759"/>
<evidence type="ECO:0000259" key="1">
    <source>
        <dbReference type="Pfam" id="PF00078"/>
    </source>
</evidence>
<sequence length="152" mass="18247">MNLYKLSKYRFTMQMRLIPINKISPNIPNKEQIRPIVVMSHVIKMIELFYEERLKEYVSYYINPEQIGFFQGMGTQIHIQEVTRFLQRKQVKGKTAIFIDLSNAYNVVDRQILYNIMKKRQILVKRLQIFNLINIWGFGQILEEVLNHIIIL</sequence>
<evidence type="ECO:0000313" key="2">
    <source>
        <dbReference type="EMBL" id="CAD8098795.1"/>
    </source>
</evidence>
<dbReference type="EMBL" id="CAJJDN010000070">
    <property type="protein sequence ID" value="CAD8098795.1"/>
    <property type="molecule type" value="Genomic_DNA"/>
</dbReference>
<accession>A0A8S1P795</accession>
<dbReference type="InterPro" id="IPR000477">
    <property type="entry name" value="RT_dom"/>
</dbReference>
<organism evidence="2 3">
    <name type="scientific">Paramecium sonneborni</name>
    <dbReference type="NCBI Taxonomy" id="65129"/>
    <lineage>
        <taxon>Eukaryota</taxon>
        <taxon>Sar</taxon>
        <taxon>Alveolata</taxon>
        <taxon>Ciliophora</taxon>
        <taxon>Intramacronucleata</taxon>
        <taxon>Oligohymenophorea</taxon>
        <taxon>Peniculida</taxon>
        <taxon>Parameciidae</taxon>
        <taxon>Paramecium</taxon>
    </lineage>
</organism>
<dbReference type="Pfam" id="PF00078">
    <property type="entry name" value="RVT_1"/>
    <property type="match status" value="1"/>
</dbReference>
<keyword evidence="3" id="KW-1185">Reference proteome</keyword>
<dbReference type="Proteomes" id="UP000692954">
    <property type="component" value="Unassembled WGS sequence"/>
</dbReference>
<proteinExistence type="predicted"/>
<gene>
    <name evidence="2" type="ORF">PSON_ATCC_30995.1.T0700313</name>
</gene>
<comment type="caution">
    <text evidence="2">The sequence shown here is derived from an EMBL/GenBank/DDBJ whole genome shotgun (WGS) entry which is preliminary data.</text>
</comment>
<reference evidence="2" key="1">
    <citation type="submission" date="2021-01" db="EMBL/GenBank/DDBJ databases">
        <authorList>
            <consortium name="Genoscope - CEA"/>
            <person name="William W."/>
        </authorList>
    </citation>
    <scope>NUCLEOTIDE SEQUENCE</scope>
</reference>
<evidence type="ECO:0000313" key="3">
    <source>
        <dbReference type="Proteomes" id="UP000692954"/>
    </source>
</evidence>